<comment type="caution">
    <text evidence="1">The sequence shown here is derived from an EMBL/GenBank/DDBJ whole genome shotgun (WGS) entry which is preliminary data.</text>
</comment>
<dbReference type="EMBL" id="JAENGY010001749">
    <property type="protein sequence ID" value="KAG6947164.1"/>
    <property type="molecule type" value="Genomic_DNA"/>
</dbReference>
<name>A0A8J5IVA6_9STRA</name>
<reference evidence="1" key="1">
    <citation type="submission" date="2021-01" db="EMBL/GenBank/DDBJ databases">
        <title>Phytophthora aleatoria, a newly-described species from Pinus radiata is distinct from Phytophthora cactorum isolates based on comparative genomics.</title>
        <authorList>
            <person name="Mcdougal R."/>
            <person name="Panda P."/>
            <person name="Williams N."/>
            <person name="Studholme D.J."/>
        </authorList>
    </citation>
    <scope>NUCLEOTIDE SEQUENCE</scope>
    <source>
        <strain evidence="1">NZFS 4037</strain>
    </source>
</reference>
<proteinExistence type="predicted"/>
<organism evidence="1 2">
    <name type="scientific">Phytophthora aleatoria</name>
    <dbReference type="NCBI Taxonomy" id="2496075"/>
    <lineage>
        <taxon>Eukaryota</taxon>
        <taxon>Sar</taxon>
        <taxon>Stramenopiles</taxon>
        <taxon>Oomycota</taxon>
        <taxon>Peronosporomycetes</taxon>
        <taxon>Peronosporales</taxon>
        <taxon>Peronosporaceae</taxon>
        <taxon>Phytophthora</taxon>
    </lineage>
</organism>
<evidence type="ECO:0000313" key="2">
    <source>
        <dbReference type="Proteomes" id="UP000709295"/>
    </source>
</evidence>
<gene>
    <name evidence="1" type="ORF">JG688_00015662</name>
</gene>
<protein>
    <submittedName>
        <fullName evidence="1">Uncharacterized protein</fullName>
    </submittedName>
</protein>
<dbReference type="Proteomes" id="UP000709295">
    <property type="component" value="Unassembled WGS sequence"/>
</dbReference>
<accession>A0A8J5IVA6</accession>
<sequence length="70" mass="7478">LHPYESLRSYDRQYDSSDRFHDHHRFLVEVGIMVSQLGIMAGGVGIVGLQHGIVASEGSNAAGVVGIIAS</sequence>
<feature type="non-terminal residue" evidence="1">
    <location>
        <position position="70"/>
    </location>
</feature>
<evidence type="ECO:0000313" key="1">
    <source>
        <dbReference type="EMBL" id="KAG6947164.1"/>
    </source>
</evidence>
<keyword evidence="2" id="KW-1185">Reference proteome</keyword>
<dbReference type="AlphaFoldDB" id="A0A8J5IVA6"/>